<keyword evidence="3" id="KW-1185">Reference proteome</keyword>
<dbReference type="AlphaFoldDB" id="A0A8T1RV84"/>
<feature type="chain" id="PRO_5035776325" evidence="1">
    <location>
        <begin position="26"/>
        <end position="82"/>
    </location>
</feature>
<proteinExistence type="predicted"/>
<keyword evidence="1" id="KW-0732">Signal</keyword>
<evidence type="ECO:0000313" key="3">
    <source>
        <dbReference type="Proteomes" id="UP000811609"/>
    </source>
</evidence>
<dbReference type="PANTHER" id="PTHR37078">
    <property type="entry name" value="NODULE CYSTEINE-RICH (NCR) SECRETED PEPTIDE"/>
    <property type="match status" value="1"/>
</dbReference>
<evidence type="ECO:0000256" key="1">
    <source>
        <dbReference type="SAM" id="SignalP"/>
    </source>
</evidence>
<dbReference type="PANTHER" id="PTHR37078:SF6">
    <property type="entry name" value="NODULE CYSTEINE-RICH (NCR) SECRETED PEPTIDE"/>
    <property type="match status" value="1"/>
</dbReference>
<evidence type="ECO:0000313" key="2">
    <source>
        <dbReference type="EMBL" id="KAG6670182.1"/>
    </source>
</evidence>
<protein>
    <submittedName>
        <fullName evidence="2">Uncharacterized protein</fullName>
    </submittedName>
</protein>
<reference evidence="2" key="1">
    <citation type="submission" date="2020-12" db="EMBL/GenBank/DDBJ databases">
        <title>WGS assembly of Carya illinoinensis cv. Pawnee.</title>
        <authorList>
            <person name="Platts A."/>
            <person name="Shu S."/>
            <person name="Wright S."/>
            <person name="Barry K."/>
            <person name="Edger P."/>
            <person name="Pires J.C."/>
            <person name="Schmutz J."/>
        </authorList>
    </citation>
    <scope>NUCLEOTIDE SEQUENCE</scope>
    <source>
        <tissue evidence="2">Leaf</tissue>
    </source>
</reference>
<dbReference type="OrthoDB" id="754109at2759"/>
<accession>A0A8T1RV84</accession>
<dbReference type="Proteomes" id="UP000811609">
    <property type="component" value="Chromosome 1"/>
</dbReference>
<comment type="caution">
    <text evidence="2">The sequence shown here is derived from an EMBL/GenBank/DDBJ whole genome shotgun (WGS) entry which is preliminary data.</text>
</comment>
<name>A0A8T1RV84_CARIL</name>
<gene>
    <name evidence="2" type="ORF">CIPAW_01G293100</name>
</gene>
<organism evidence="2 3">
    <name type="scientific">Carya illinoinensis</name>
    <name type="common">Pecan</name>
    <dbReference type="NCBI Taxonomy" id="32201"/>
    <lineage>
        <taxon>Eukaryota</taxon>
        <taxon>Viridiplantae</taxon>
        <taxon>Streptophyta</taxon>
        <taxon>Embryophyta</taxon>
        <taxon>Tracheophyta</taxon>
        <taxon>Spermatophyta</taxon>
        <taxon>Magnoliopsida</taxon>
        <taxon>eudicotyledons</taxon>
        <taxon>Gunneridae</taxon>
        <taxon>Pentapetalae</taxon>
        <taxon>rosids</taxon>
        <taxon>fabids</taxon>
        <taxon>Fagales</taxon>
        <taxon>Juglandaceae</taxon>
        <taxon>Carya</taxon>
    </lineage>
</organism>
<sequence length="82" mass="9402">MGMQMRFQLFFWLVMILALYQEPRALEATSVTLNDHHRGHNLKTFAATLGIVCKCCDGLNGECRTTWDASCPKLKCLPWKLQ</sequence>
<feature type="signal peptide" evidence="1">
    <location>
        <begin position="1"/>
        <end position="25"/>
    </location>
</feature>
<dbReference type="EMBL" id="CM031809">
    <property type="protein sequence ID" value="KAG6670182.1"/>
    <property type="molecule type" value="Genomic_DNA"/>
</dbReference>